<evidence type="ECO:0000313" key="1">
    <source>
        <dbReference type="EMBL" id="AYV86506.1"/>
    </source>
</evidence>
<sequence>MGLYSIRRVRFIRYKPFVKKYSYSRQEMGIIHETTSYVEDLVKSCATCRDPEELQALFYEARYVSQLFDTFKKNIENILPPYARLQ</sequence>
<name>A0A3G5AH10_9VIRU</name>
<reference evidence="1" key="1">
    <citation type="submission" date="2018-10" db="EMBL/GenBank/DDBJ databases">
        <title>Hidden diversity of soil giant viruses.</title>
        <authorList>
            <person name="Schulz F."/>
            <person name="Alteio L."/>
            <person name="Goudeau D."/>
            <person name="Ryan E.M."/>
            <person name="Malmstrom R.R."/>
            <person name="Blanchard J."/>
            <person name="Woyke T."/>
        </authorList>
    </citation>
    <scope>NUCLEOTIDE SEQUENCE</scope>
    <source>
        <strain evidence="1">SYV1</strain>
    </source>
</reference>
<organism evidence="1">
    <name type="scientific">Sylvanvirus sp</name>
    <dbReference type="NCBI Taxonomy" id="2487774"/>
    <lineage>
        <taxon>Viruses</taxon>
    </lineage>
</organism>
<proteinExistence type="predicted"/>
<accession>A0A3G5AH10</accession>
<dbReference type="EMBL" id="MK072508">
    <property type="protein sequence ID" value="AYV86506.1"/>
    <property type="molecule type" value="Genomic_DNA"/>
</dbReference>
<gene>
    <name evidence="1" type="ORF">Sylvanvirus2_2</name>
</gene>
<protein>
    <submittedName>
        <fullName evidence="1">Uncharacterized protein</fullName>
    </submittedName>
</protein>